<feature type="signal peptide" evidence="2">
    <location>
        <begin position="1"/>
        <end position="22"/>
    </location>
</feature>
<feature type="region of interest" description="Disordered" evidence="1">
    <location>
        <begin position="215"/>
        <end position="281"/>
    </location>
</feature>
<comment type="caution">
    <text evidence="3">The sequence shown here is derived from an EMBL/GenBank/DDBJ whole genome shotgun (WGS) entry which is preliminary data.</text>
</comment>
<dbReference type="EMBL" id="CAJNDS010002157">
    <property type="protein sequence ID" value="CAE7355259.1"/>
    <property type="molecule type" value="Genomic_DNA"/>
</dbReference>
<feature type="region of interest" description="Disordered" evidence="1">
    <location>
        <begin position="24"/>
        <end position="174"/>
    </location>
</feature>
<reference evidence="3" key="1">
    <citation type="submission" date="2021-02" db="EMBL/GenBank/DDBJ databases">
        <authorList>
            <person name="Dougan E. K."/>
            <person name="Rhodes N."/>
            <person name="Thang M."/>
            <person name="Chan C."/>
        </authorList>
    </citation>
    <scope>NUCLEOTIDE SEQUENCE</scope>
</reference>
<evidence type="ECO:0000313" key="3">
    <source>
        <dbReference type="EMBL" id="CAE7355259.1"/>
    </source>
</evidence>
<evidence type="ECO:0000256" key="2">
    <source>
        <dbReference type="SAM" id="SignalP"/>
    </source>
</evidence>
<feature type="compositionally biased region" description="Low complexity" evidence="1">
    <location>
        <begin position="253"/>
        <end position="271"/>
    </location>
</feature>
<organism evidence="3 4">
    <name type="scientific">Symbiodinium natans</name>
    <dbReference type="NCBI Taxonomy" id="878477"/>
    <lineage>
        <taxon>Eukaryota</taxon>
        <taxon>Sar</taxon>
        <taxon>Alveolata</taxon>
        <taxon>Dinophyceae</taxon>
        <taxon>Suessiales</taxon>
        <taxon>Symbiodiniaceae</taxon>
        <taxon>Symbiodinium</taxon>
    </lineage>
</organism>
<feature type="compositionally biased region" description="Basic residues" evidence="1">
    <location>
        <begin position="272"/>
        <end position="281"/>
    </location>
</feature>
<dbReference type="AlphaFoldDB" id="A0A812PD56"/>
<keyword evidence="2" id="KW-0732">Signal</keyword>
<dbReference type="Proteomes" id="UP000604046">
    <property type="component" value="Unassembled WGS sequence"/>
</dbReference>
<accession>A0A812PD56</accession>
<sequence>MFGMRWGVILSVILQAAELAAADGDSSMSAPVEGESREPWEPKALAGQPPPVDEQEAEIQKHRPPPIRTTGDGGGTRVTITPFARLLGSNLAGGDQSQEPWEPKALAGKPEEGWHSWRKSGHHSVDEAEDAEEQEPGVDEEEEEEEEAGIPSQRRTPSIRTMGDGGGTRFTTTPFASLKPTCMRLLGSNVIMSRPLFLLGIADVHFDVVVEANSNSVHDRSGDGAQEDGQEAEDPPAEEQDEAEDLPGEIQDPEPAAPAAHPHHGFAGWGWHPHRHGHHAHSLGQSNLQVKDEAHQSQAYWDTVHFMQLHRSDRKEDLMLVATSLLTGVAVVATLAECGAEDANTSAMLHGLKAVKYTPHMMGAQFNDKYSSFLSSLYVRDLDIIATQLGANAVRLSAPNFFLPDSGSWKPFLDECARRNLSVIPTFSIYDYLAEGLAASEMESLIQESLGLMRGHPWGCRGL</sequence>
<protein>
    <submittedName>
        <fullName evidence="3">Uncharacterized protein</fullName>
    </submittedName>
</protein>
<name>A0A812PD56_9DINO</name>
<feature type="chain" id="PRO_5032438469" evidence="2">
    <location>
        <begin position="23"/>
        <end position="463"/>
    </location>
</feature>
<feature type="compositionally biased region" description="Acidic residues" evidence="1">
    <location>
        <begin position="127"/>
        <end position="148"/>
    </location>
</feature>
<gene>
    <name evidence="3" type="ORF">SNAT2548_LOCUS18870</name>
</gene>
<evidence type="ECO:0000256" key="1">
    <source>
        <dbReference type="SAM" id="MobiDB-lite"/>
    </source>
</evidence>
<proteinExistence type="predicted"/>
<keyword evidence="4" id="KW-1185">Reference proteome</keyword>
<feature type="compositionally biased region" description="Acidic residues" evidence="1">
    <location>
        <begin position="225"/>
        <end position="247"/>
    </location>
</feature>
<evidence type="ECO:0000313" key="4">
    <source>
        <dbReference type="Proteomes" id="UP000604046"/>
    </source>
</evidence>